<sequence length="821" mass="92425">MNDTKQHVFVERRAVLNLAHSCGLGIVAEEEWLEGYQLYVVEQWICDRNVTSNAIKVFTGDPSHRIKVCVIAITSADLQNPNAELRSHLEIFRNDSSLKPKSTRLGEIMLTDPSEYDMDMVLIPDGDYEACIKQVYVNINLRKCNCTGRSALNLNHANQASQDKFRSLYRISDVVPFDDAVINLVTVAQTALFLFHLLKKEYIDGLLCNETMKAFGSFYREYNPADIQEIREAWMEPHLLTALITKLIMCRQKLYNLGFTTVKDPFTDHETFSYNIANFQRSKGLLRTGAIDLPTLEKLDQYTLGPLKVRKAIKSKLDDISGMGNSPLVSETSDPDIFSRHATIDSLRVIWRPRLKGSNNYDVDFPVDWIQGSKSLLRGVSARTTKTSEVAAGMISKVAGSFTRMAAHDPRNRFDRHNSNKSTWYNYSMNDNIGWAPGLPSEERTRRGSGKSRTFHPGGASSREALQKFPTTSDLSISPQGSPSAPLEDKSRLRSPPQSPGIGFENDDSASDSERDSARPSLELLDKDLPSAFNKKLSRVGTETSNISSKLTGLKTADDDSPMTPSEEFHDAVPHQAETPAVKVIAAESRPRMLRSVSDSMLPMAVSSQPMDDSLHNDADEGHAIVFSDTDDVDVYNKKHSLLFQRAHSFTSVPMLTQIPRKYATMDVKTYILYDKLLDQQAELTAAVTELEHTSQMYQEQARRLKATWLHRKQMFEETEAAANEILEEEARMESTVKGLEDGSAKLLYEMNVINDKLKDVEENVTNFYSKVELLETKMHKSQRSATTMLIVSNYFNHYIDKFKNSIFGPPASAPFASEDR</sequence>
<keyword evidence="1" id="KW-0175">Coiled coil</keyword>
<organism evidence="4 5">
    <name type="scientific">Umbelopsis ramanniana AG</name>
    <dbReference type="NCBI Taxonomy" id="1314678"/>
    <lineage>
        <taxon>Eukaryota</taxon>
        <taxon>Fungi</taxon>
        <taxon>Fungi incertae sedis</taxon>
        <taxon>Mucoromycota</taxon>
        <taxon>Mucoromycotina</taxon>
        <taxon>Umbelopsidomycetes</taxon>
        <taxon>Umbelopsidales</taxon>
        <taxon>Umbelopsidaceae</taxon>
        <taxon>Umbelopsis</taxon>
    </lineage>
</organism>
<dbReference type="PANTHER" id="PTHR31011:SF2">
    <property type="entry name" value="PROTEIN STB2-RELATED"/>
    <property type="match status" value="1"/>
</dbReference>
<proteinExistence type="predicted"/>
<dbReference type="Proteomes" id="UP001206595">
    <property type="component" value="Unassembled WGS sequence"/>
</dbReference>
<evidence type="ECO:0000256" key="2">
    <source>
        <dbReference type="SAM" id="MobiDB-lite"/>
    </source>
</evidence>
<feature type="region of interest" description="Disordered" evidence="2">
    <location>
        <begin position="437"/>
        <end position="571"/>
    </location>
</feature>
<dbReference type="AlphaFoldDB" id="A0AAD5HFY1"/>
<name>A0AAD5HFY1_UMBRA</name>
<evidence type="ECO:0000256" key="1">
    <source>
        <dbReference type="SAM" id="Coils"/>
    </source>
</evidence>
<evidence type="ECO:0000313" key="5">
    <source>
        <dbReference type="Proteomes" id="UP001206595"/>
    </source>
</evidence>
<reference evidence="4" key="2">
    <citation type="journal article" date="2022" name="Proc. Natl. Acad. Sci. U.S.A.">
        <title>Diploid-dominant life cycles characterize the early evolution of Fungi.</title>
        <authorList>
            <person name="Amses K.R."/>
            <person name="Simmons D.R."/>
            <person name="Longcore J.E."/>
            <person name="Mondo S.J."/>
            <person name="Seto K."/>
            <person name="Jeronimo G.H."/>
            <person name="Bonds A.E."/>
            <person name="Quandt C.A."/>
            <person name="Davis W.J."/>
            <person name="Chang Y."/>
            <person name="Federici B.A."/>
            <person name="Kuo A."/>
            <person name="LaButti K."/>
            <person name="Pangilinan J."/>
            <person name="Andreopoulos W."/>
            <person name="Tritt A."/>
            <person name="Riley R."/>
            <person name="Hundley H."/>
            <person name="Johnson J."/>
            <person name="Lipzen A."/>
            <person name="Barry K."/>
            <person name="Lang B.F."/>
            <person name="Cuomo C.A."/>
            <person name="Buchler N.E."/>
            <person name="Grigoriev I.V."/>
            <person name="Spatafora J.W."/>
            <person name="Stajich J.E."/>
            <person name="James T.Y."/>
        </authorList>
    </citation>
    <scope>NUCLEOTIDE SEQUENCE</scope>
    <source>
        <strain evidence="4">AG</strain>
    </source>
</reference>
<dbReference type="GeneID" id="75912830"/>
<keyword evidence="5" id="KW-1185">Reference proteome</keyword>
<dbReference type="Pfam" id="PF25995">
    <property type="entry name" value="STB6_N"/>
    <property type="match status" value="1"/>
</dbReference>
<evidence type="ECO:0000313" key="4">
    <source>
        <dbReference type="EMBL" id="KAI8581534.1"/>
    </source>
</evidence>
<feature type="compositionally biased region" description="Polar residues" evidence="2">
    <location>
        <begin position="469"/>
        <end position="483"/>
    </location>
</feature>
<dbReference type="GO" id="GO:0070822">
    <property type="term" value="C:Sin3-type complex"/>
    <property type="evidence" value="ECO:0007669"/>
    <property type="project" value="TreeGrafter"/>
</dbReference>
<dbReference type="PANTHER" id="PTHR31011">
    <property type="entry name" value="PROTEIN STB2-RELATED"/>
    <property type="match status" value="1"/>
</dbReference>
<gene>
    <name evidence="4" type="ORF">K450DRAFT_231775</name>
</gene>
<dbReference type="InterPro" id="IPR038919">
    <property type="entry name" value="STB2/STB2"/>
</dbReference>
<accession>A0AAD5HFY1</accession>
<protein>
    <recommendedName>
        <fullName evidence="3">STB6-like N-terminal domain-containing protein</fullName>
    </recommendedName>
</protein>
<dbReference type="InterPro" id="IPR059025">
    <property type="entry name" value="STB6_N"/>
</dbReference>
<comment type="caution">
    <text evidence="4">The sequence shown here is derived from an EMBL/GenBank/DDBJ whole genome shotgun (WGS) entry which is preliminary data.</text>
</comment>
<evidence type="ECO:0000259" key="3">
    <source>
        <dbReference type="Pfam" id="PF25995"/>
    </source>
</evidence>
<feature type="domain" description="STB6-like N-terminal" evidence="3">
    <location>
        <begin position="6"/>
        <end position="143"/>
    </location>
</feature>
<dbReference type="RefSeq" id="XP_051446538.1">
    <property type="nucleotide sequence ID" value="XM_051587485.1"/>
</dbReference>
<feature type="coiled-coil region" evidence="1">
    <location>
        <begin position="674"/>
        <end position="708"/>
    </location>
</feature>
<reference evidence="4" key="1">
    <citation type="submission" date="2021-06" db="EMBL/GenBank/DDBJ databases">
        <authorList>
            <consortium name="DOE Joint Genome Institute"/>
            <person name="Mondo S.J."/>
            <person name="Amses K.R."/>
            <person name="Simmons D.R."/>
            <person name="Longcore J.E."/>
            <person name="Seto K."/>
            <person name="Alves G.H."/>
            <person name="Bonds A.E."/>
            <person name="Quandt C.A."/>
            <person name="Davis W.J."/>
            <person name="Chang Y."/>
            <person name="Letcher P.M."/>
            <person name="Powell M.J."/>
            <person name="Kuo A."/>
            <person name="Labutti K."/>
            <person name="Pangilinan J."/>
            <person name="Andreopoulos W."/>
            <person name="Tritt A."/>
            <person name="Riley R."/>
            <person name="Hundley H."/>
            <person name="Johnson J."/>
            <person name="Lipzen A."/>
            <person name="Barry K."/>
            <person name="Berbee M.L."/>
            <person name="Buchler N.E."/>
            <person name="Grigoriev I.V."/>
            <person name="Spatafora J.W."/>
            <person name="Stajich J.E."/>
            <person name="James T.Y."/>
        </authorList>
    </citation>
    <scope>NUCLEOTIDE SEQUENCE</scope>
    <source>
        <strain evidence="4">AG</strain>
    </source>
</reference>
<dbReference type="EMBL" id="MU620905">
    <property type="protein sequence ID" value="KAI8581534.1"/>
    <property type="molecule type" value="Genomic_DNA"/>
</dbReference>
<feature type="compositionally biased region" description="Polar residues" evidence="2">
    <location>
        <begin position="541"/>
        <end position="551"/>
    </location>
</feature>
<feature type="compositionally biased region" description="Basic and acidic residues" evidence="2">
    <location>
        <begin position="512"/>
        <end position="529"/>
    </location>
</feature>